<dbReference type="OrthoDB" id="10440487at2759"/>
<feature type="region of interest" description="Disordered" evidence="1">
    <location>
        <begin position="36"/>
        <end position="76"/>
    </location>
</feature>
<proteinExistence type="predicted"/>
<keyword evidence="3" id="KW-1185">Reference proteome</keyword>
<feature type="region of interest" description="Disordered" evidence="1">
    <location>
        <begin position="1"/>
        <end position="20"/>
    </location>
</feature>
<evidence type="ECO:0000313" key="3">
    <source>
        <dbReference type="Proteomes" id="UP000237481"/>
    </source>
</evidence>
<evidence type="ECO:0000256" key="1">
    <source>
        <dbReference type="SAM" id="MobiDB-lite"/>
    </source>
</evidence>
<name>A0A2S4L9C8_9HYPO</name>
<organism evidence="2 3">
    <name type="scientific">Tolypocladium paradoxum</name>
    <dbReference type="NCBI Taxonomy" id="94208"/>
    <lineage>
        <taxon>Eukaryota</taxon>
        <taxon>Fungi</taxon>
        <taxon>Dikarya</taxon>
        <taxon>Ascomycota</taxon>
        <taxon>Pezizomycotina</taxon>
        <taxon>Sordariomycetes</taxon>
        <taxon>Hypocreomycetidae</taxon>
        <taxon>Hypocreales</taxon>
        <taxon>Ophiocordycipitaceae</taxon>
        <taxon>Tolypocladium</taxon>
    </lineage>
</organism>
<gene>
    <name evidence="2" type="ORF">TPAR_00765</name>
</gene>
<accession>A0A2S4L9C8</accession>
<evidence type="ECO:0000313" key="2">
    <source>
        <dbReference type="EMBL" id="POR39042.1"/>
    </source>
</evidence>
<protein>
    <submittedName>
        <fullName evidence="2">Uncharacterized protein</fullName>
    </submittedName>
</protein>
<reference evidence="2 3" key="1">
    <citation type="submission" date="2018-01" db="EMBL/GenBank/DDBJ databases">
        <title>Harnessing the power of phylogenomics to disentangle the directionality and signatures of interkingdom host jumping in the parasitic fungal genus Tolypocladium.</title>
        <authorList>
            <person name="Quandt C.A."/>
            <person name="Patterson W."/>
            <person name="Spatafora J.W."/>
        </authorList>
    </citation>
    <scope>NUCLEOTIDE SEQUENCE [LARGE SCALE GENOMIC DNA]</scope>
    <source>
        <strain evidence="2 3">NRBC 100945</strain>
    </source>
</reference>
<dbReference type="EMBL" id="PKSG01000078">
    <property type="protein sequence ID" value="POR39042.1"/>
    <property type="molecule type" value="Genomic_DNA"/>
</dbReference>
<comment type="caution">
    <text evidence="2">The sequence shown here is derived from an EMBL/GenBank/DDBJ whole genome shotgun (WGS) entry which is preliminary data.</text>
</comment>
<dbReference type="Proteomes" id="UP000237481">
    <property type="component" value="Unassembled WGS sequence"/>
</dbReference>
<dbReference type="STRING" id="94208.A0A2S4L9C8"/>
<sequence>MDEHGTVAGPREASEGDGCVSVPKISFDFVTGDVGQFAGDWRDSSPDPSPAASPKPDDAADVDAITPPGRAPDGRLEVAIPEIPTNARDEYATVYSDVVERITDAIGGRGRAQYNVEFTDGSEDLTRGYPCVCALPWYGSLDP</sequence>
<dbReference type="AlphaFoldDB" id="A0A2S4L9C8"/>